<protein>
    <recommendedName>
        <fullName evidence="4">DUF3102 domain-containing protein</fullName>
    </recommendedName>
</protein>
<gene>
    <name evidence="2" type="ORF">B4099_0360</name>
</gene>
<dbReference type="PATRIC" id="fig|1398.25.peg.423"/>
<evidence type="ECO:0000256" key="1">
    <source>
        <dbReference type="SAM" id="MobiDB-lite"/>
    </source>
</evidence>
<feature type="compositionally biased region" description="Basic and acidic residues" evidence="1">
    <location>
        <begin position="89"/>
        <end position="100"/>
    </location>
</feature>
<evidence type="ECO:0008006" key="4">
    <source>
        <dbReference type="Google" id="ProtNLM"/>
    </source>
</evidence>
<dbReference type="EMBL" id="LQYI01000091">
    <property type="protein sequence ID" value="KYC65214.1"/>
    <property type="molecule type" value="Genomic_DNA"/>
</dbReference>
<dbReference type="Proteomes" id="UP000075304">
    <property type="component" value="Unassembled WGS sequence"/>
</dbReference>
<accession>A0A150K8G5</accession>
<dbReference type="InterPro" id="IPR021451">
    <property type="entry name" value="DUF3102"/>
</dbReference>
<organism evidence="2 3">
    <name type="scientific">Heyndrickxia coagulans</name>
    <name type="common">Weizmannia coagulans</name>
    <dbReference type="NCBI Taxonomy" id="1398"/>
    <lineage>
        <taxon>Bacteria</taxon>
        <taxon>Bacillati</taxon>
        <taxon>Bacillota</taxon>
        <taxon>Bacilli</taxon>
        <taxon>Bacillales</taxon>
        <taxon>Bacillaceae</taxon>
        <taxon>Heyndrickxia</taxon>
    </lineage>
</organism>
<name>A0A150K8G5_HEYCO</name>
<feature type="region of interest" description="Disordered" evidence="1">
    <location>
        <begin position="74"/>
        <end position="100"/>
    </location>
</feature>
<evidence type="ECO:0000313" key="2">
    <source>
        <dbReference type="EMBL" id="KYC65214.1"/>
    </source>
</evidence>
<dbReference type="Pfam" id="PF11300">
    <property type="entry name" value="DUF3102"/>
    <property type="match status" value="1"/>
</dbReference>
<dbReference type="AlphaFoldDB" id="A0A150K8G5"/>
<evidence type="ECO:0000313" key="3">
    <source>
        <dbReference type="Proteomes" id="UP000075304"/>
    </source>
</evidence>
<comment type="caution">
    <text evidence="2">The sequence shown here is derived from an EMBL/GenBank/DDBJ whole genome shotgun (WGS) entry which is preliminary data.</text>
</comment>
<sequence length="100" mass="11379">MAGEAIFEIGKRLKHVKENDLAHGEFGKWLDEIGMNDRIARKFMTVARELGGKRTMSSEIGLEALYQIVTLPEPEREKPHKVPSTGEIKTVDEMTAQRER</sequence>
<reference evidence="2 3" key="1">
    <citation type="submission" date="2016-01" db="EMBL/GenBank/DDBJ databases">
        <title>Genome Sequences of Twelve Sporeforming Bacillus Species Isolated from Foods.</title>
        <authorList>
            <person name="Berendsen E.M."/>
            <person name="Wells-Bennik M.H."/>
            <person name="Krawcyk A.O."/>
            <person name="De Jong A."/>
            <person name="Holsappel S."/>
            <person name="Eijlander R.T."/>
            <person name="Kuipers O.P."/>
        </authorList>
    </citation>
    <scope>NUCLEOTIDE SEQUENCE [LARGE SCALE GENOMIC DNA]</scope>
    <source>
        <strain evidence="2 3">B4099</strain>
    </source>
</reference>
<proteinExistence type="predicted"/>